<dbReference type="GO" id="GO:0008270">
    <property type="term" value="F:zinc ion binding"/>
    <property type="evidence" value="ECO:0007669"/>
    <property type="project" value="UniProtKB-KW"/>
</dbReference>
<dbReference type="Gene3D" id="4.10.60.10">
    <property type="entry name" value="Zinc finger, CCHC-type"/>
    <property type="match status" value="1"/>
</dbReference>
<dbReference type="EMBL" id="JARTCD010000002">
    <property type="protein sequence ID" value="KAJ8663319.1"/>
    <property type="molecule type" value="Genomic_DNA"/>
</dbReference>
<dbReference type="RefSeq" id="XP_058348231.1">
    <property type="nucleotide sequence ID" value="XM_058480667.1"/>
</dbReference>
<feature type="compositionally biased region" description="Polar residues" evidence="2">
    <location>
        <begin position="347"/>
        <end position="358"/>
    </location>
</feature>
<keyword evidence="5" id="KW-1185">Reference proteome</keyword>
<dbReference type="Proteomes" id="UP001234581">
    <property type="component" value="Unassembled WGS sequence"/>
</dbReference>
<sequence length="366" mass="41647">MALPAKSQKQQGHKPPPDKPRSYSSLFNEPEVARLYERTPANTRTVWRRAEHPSSLFYDLSQVKVTDAQFRTALSESPLKEVIHGAVIHRTRKHVIAEVAFNDAKVRGHYMHLPVTLADETKVFGTLPIPEDWDVIRINLSNIPLYNRLHLTEALIAALKPFGQILELGLYLEQHLFTGKGYVYLNVNPDSNDYKHYSSVPPLQPTHTISVSRKDGSYPARIYATWSKMPLHCRYCHNPGHTRIQCSYRPQPRCYHCQEIGHLRKDCTIRHGPQPTTDKTASPDYTTQETPIKRKRVPTSPSPSPTPFSFTPPIKNDTSQPRLKDKPHDPHTDIAIDPDIPHRNLDNMDTSATPTSRDPPTDDMVT</sequence>
<comment type="caution">
    <text evidence="4">The sequence shown here is derived from an EMBL/GenBank/DDBJ whole genome shotgun (WGS) entry which is preliminary data.</text>
</comment>
<dbReference type="Pfam" id="PF00098">
    <property type="entry name" value="zf-CCHC"/>
    <property type="match status" value="1"/>
</dbReference>
<dbReference type="AlphaFoldDB" id="A0AAD7Y3Z1"/>
<dbReference type="GO" id="GO:0003676">
    <property type="term" value="F:nucleic acid binding"/>
    <property type="evidence" value="ECO:0007669"/>
    <property type="project" value="InterPro"/>
</dbReference>
<keyword evidence="1" id="KW-0862">Zinc</keyword>
<protein>
    <recommendedName>
        <fullName evidence="3">CCHC-type domain-containing protein</fullName>
    </recommendedName>
</protein>
<dbReference type="SMART" id="SM00343">
    <property type="entry name" value="ZnF_C2HC"/>
    <property type="match status" value="2"/>
</dbReference>
<feature type="region of interest" description="Disordered" evidence="2">
    <location>
        <begin position="268"/>
        <end position="366"/>
    </location>
</feature>
<dbReference type="GeneID" id="83207980"/>
<organism evidence="4 5">
    <name type="scientific">Lichtheimia ornata</name>
    <dbReference type="NCBI Taxonomy" id="688661"/>
    <lineage>
        <taxon>Eukaryota</taxon>
        <taxon>Fungi</taxon>
        <taxon>Fungi incertae sedis</taxon>
        <taxon>Mucoromycota</taxon>
        <taxon>Mucoromycotina</taxon>
        <taxon>Mucoromycetes</taxon>
        <taxon>Mucorales</taxon>
        <taxon>Lichtheimiaceae</taxon>
        <taxon>Lichtheimia</taxon>
    </lineage>
</organism>
<feature type="compositionally biased region" description="Basic and acidic residues" evidence="2">
    <location>
        <begin position="322"/>
        <end position="346"/>
    </location>
</feature>
<feature type="compositionally biased region" description="Polar residues" evidence="2">
    <location>
        <begin position="274"/>
        <end position="290"/>
    </location>
</feature>
<keyword evidence="1" id="KW-0863">Zinc-finger</keyword>
<dbReference type="PROSITE" id="PS50158">
    <property type="entry name" value="ZF_CCHC"/>
    <property type="match status" value="1"/>
</dbReference>
<evidence type="ECO:0000256" key="1">
    <source>
        <dbReference type="PROSITE-ProRule" id="PRU00047"/>
    </source>
</evidence>
<keyword evidence="1" id="KW-0479">Metal-binding</keyword>
<evidence type="ECO:0000259" key="3">
    <source>
        <dbReference type="PROSITE" id="PS50158"/>
    </source>
</evidence>
<proteinExistence type="predicted"/>
<feature type="region of interest" description="Disordered" evidence="2">
    <location>
        <begin position="1"/>
        <end position="25"/>
    </location>
</feature>
<gene>
    <name evidence="4" type="ORF">O0I10_000558</name>
</gene>
<name>A0AAD7Y3Z1_9FUNG</name>
<evidence type="ECO:0000256" key="2">
    <source>
        <dbReference type="SAM" id="MobiDB-lite"/>
    </source>
</evidence>
<reference evidence="4 5" key="1">
    <citation type="submission" date="2023-03" db="EMBL/GenBank/DDBJ databases">
        <title>Genome sequence of Lichtheimia ornata CBS 291.66.</title>
        <authorList>
            <person name="Mohabir J.T."/>
            <person name="Shea T.P."/>
            <person name="Kurbessoian T."/>
            <person name="Berby B."/>
            <person name="Fontaine J."/>
            <person name="Livny J."/>
            <person name="Gnirke A."/>
            <person name="Stajich J.E."/>
            <person name="Cuomo C.A."/>
        </authorList>
    </citation>
    <scope>NUCLEOTIDE SEQUENCE [LARGE SCALE GENOMIC DNA]</scope>
    <source>
        <strain evidence="4">CBS 291.66</strain>
    </source>
</reference>
<evidence type="ECO:0000313" key="4">
    <source>
        <dbReference type="EMBL" id="KAJ8663319.1"/>
    </source>
</evidence>
<dbReference type="InterPro" id="IPR036875">
    <property type="entry name" value="Znf_CCHC_sf"/>
</dbReference>
<evidence type="ECO:0000313" key="5">
    <source>
        <dbReference type="Proteomes" id="UP001234581"/>
    </source>
</evidence>
<dbReference type="InterPro" id="IPR001878">
    <property type="entry name" value="Znf_CCHC"/>
</dbReference>
<dbReference type="SUPFAM" id="SSF57756">
    <property type="entry name" value="Retrovirus zinc finger-like domains"/>
    <property type="match status" value="1"/>
</dbReference>
<accession>A0AAD7Y3Z1</accession>
<feature type="domain" description="CCHC-type" evidence="3">
    <location>
        <begin position="253"/>
        <end position="267"/>
    </location>
</feature>